<dbReference type="InterPro" id="IPR049326">
    <property type="entry name" value="Rhodopsin_dom_fungi"/>
</dbReference>
<feature type="transmembrane region" description="Helical" evidence="7">
    <location>
        <begin position="154"/>
        <end position="180"/>
    </location>
</feature>
<dbReference type="PANTHER" id="PTHR33048">
    <property type="entry name" value="PTH11-LIKE INTEGRAL MEMBRANE PROTEIN (AFU_ORTHOLOGUE AFUA_5G11245)"/>
    <property type="match status" value="1"/>
</dbReference>
<evidence type="ECO:0000256" key="1">
    <source>
        <dbReference type="ARBA" id="ARBA00004141"/>
    </source>
</evidence>
<name>A0AAJ0HSZ6_9PEZI</name>
<evidence type="ECO:0000256" key="3">
    <source>
        <dbReference type="ARBA" id="ARBA00022989"/>
    </source>
</evidence>
<dbReference type="InterPro" id="IPR052337">
    <property type="entry name" value="SAT4-like"/>
</dbReference>
<evidence type="ECO:0000313" key="9">
    <source>
        <dbReference type="EMBL" id="KAK3360631.1"/>
    </source>
</evidence>
<keyword evidence="2 7" id="KW-0812">Transmembrane</keyword>
<feature type="compositionally biased region" description="Pro residues" evidence="6">
    <location>
        <begin position="8"/>
        <end position="24"/>
    </location>
</feature>
<evidence type="ECO:0000256" key="7">
    <source>
        <dbReference type="SAM" id="Phobius"/>
    </source>
</evidence>
<keyword evidence="10" id="KW-1185">Reference proteome</keyword>
<feature type="transmembrane region" description="Helical" evidence="7">
    <location>
        <begin position="75"/>
        <end position="98"/>
    </location>
</feature>
<feature type="transmembrane region" description="Helical" evidence="7">
    <location>
        <begin position="200"/>
        <end position="221"/>
    </location>
</feature>
<dbReference type="AlphaFoldDB" id="A0AAJ0HSZ6"/>
<evidence type="ECO:0000313" key="10">
    <source>
        <dbReference type="Proteomes" id="UP001275084"/>
    </source>
</evidence>
<comment type="subcellular location">
    <subcellularLocation>
        <location evidence="1">Membrane</location>
        <topology evidence="1">Multi-pass membrane protein</topology>
    </subcellularLocation>
</comment>
<keyword evidence="4 7" id="KW-0472">Membrane</keyword>
<feature type="transmembrane region" description="Helical" evidence="7">
    <location>
        <begin position="233"/>
        <end position="255"/>
    </location>
</feature>
<dbReference type="GO" id="GO:0016020">
    <property type="term" value="C:membrane"/>
    <property type="evidence" value="ECO:0007669"/>
    <property type="project" value="UniProtKB-SubCell"/>
</dbReference>
<keyword evidence="3 7" id="KW-1133">Transmembrane helix</keyword>
<evidence type="ECO:0000256" key="4">
    <source>
        <dbReference type="ARBA" id="ARBA00023136"/>
    </source>
</evidence>
<feature type="domain" description="Rhodopsin" evidence="8">
    <location>
        <begin position="59"/>
        <end position="296"/>
    </location>
</feature>
<sequence length="358" mass="39648">MGVNTAATPPPPPALPPPPLPGTGPGPLGVPGGVDRSYSVDFIVCAVATGSIGVFVVALRFYTRRVIINVLNWEDWLIVAAQIFSLAMCAAFIYEAVLGAGTHVWLISPDNFLPLAKAGWLSILFYELSLWCSQVSILLLYIRIWTFPWVRRASYGLLALVMVYNVCVFVLVFTACVPLQAFWDFALQAQGAYCHSKDIWWANTYLHVITDFMIYLLPMPVIFQVRFPKRQKILLFVLFAFGFFICAISIIRLYMLKITAVTNDFSFDNVAIGFWSCVETNGTVSIACFMTMKPLLCKVFPNLVESVGSREQQDAEAGSSGGVLTVGSKPLGRIPADVRRSFGSISISRDVDVYEQKH</sequence>
<dbReference type="PANTHER" id="PTHR33048:SF47">
    <property type="entry name" value="INTEGRAL MEMBRANE PROTEIN-RELATED"/>
    <property type="match status" value="1"/>
</dbReference>
<organism evidence="9 10">
    <name type="scientific">Lasiosphaeria hispida</name>
    <dbReference type="NCBI Taxonomy" id="260671"/>
    <lineage>
        <taxon>Eukaryota</taxon>
        <taxon>Fungi</taxon>
        <taxon>Dikarya</taxon>
        <taxon>Ascomycota</taxon>
        <taxon>Pezizomycotina</taxon>
        <taxon>Sordariomycetes</taxon>
        <taxon>Sordariomycetidae</taxon>
        <taxon>Sordariales</taxon>
        <taxon>Lasiosphaeriaceae</taxon>
        <taxon>Lasiosphaeria</taxon>
    </lineage>
</organism>
<feature type="transmembrane region" description="Helical" evidence="7">
    <location>
        <begin position="38"/>
        <end position="63"/>
    </location>
</feature>
<reference evidence="9" key="2">
    <citation type="submission" date="2023-06" db="EMBL/GenBank/DDBJ databases">
        <authorList>
            <consortium name="Lawrence Berkeley National Laboratory"/>
            <person name="Haridas S."/>
            <person name="Hensen N."/>
            <person name="Bonometti L."/>
            <person name="Westerberg I."/>
            <person name="Brannstrom I.O."/>
            <person name="Guillou S."/>
            <person name="Cros-Aarteil S."/>
            <person name="Calhoun S."/>
            <person name="Kuo A."/>
            <person name="Mondo S."/>
            <person name="Pangilinan J."/>
            <person name="Riley R."/>
            <person name="Labutti K."/>
            <person name="Andreopoulos B."/>
            <person name="Lipzen A."/>
            <person name="Chen C."/>
            <person name="Yanf M."/>
            <person name="Daum C."/>
            <person name="Ng V."/>
            <person name="Clum A."/>
            <person name="Steindorff A."/>
            <person name="Ohm R."/>
            <person name="Martin F."/>
            <person name="Silar P."/>
            <person name="Natvig D."/>
            <person name="Lalanne C."/>
            <person name="Gautier V."/>
            <person name="Ament-Velasquez S.L."/>
            <person name="Kruys A."/>
            <person name="Hutchinson M.I."/>
            <person name="Powell A.J."/>
            <person name="Barry K."/>
            <person name="Miller A.N."/>
            <person name="Grigoriev I.V."/>
            <person name="Debuchy R."/>
            <person name="Gladieux P."/>
            <person name="Thoren M.H."/>
            <person name="Johannesson H."/>
        </authorList>
    </citation>
    <scope>NUCLEOTIDE SEQUENCE</scope>
    <source>
        <strain evidence="9">CBS 955.72</strain>
    </source>
</reference>
<dbReference type="EMBL" id="JAUIQD010000002">
    <property type="protein sequence ID" value="KAK3360631.1"/>
    <property type="molecule type" value="Genomic_DNA"/>
</dbReference>
<feature type="transmembrane region" description="Helical" evidence="7">
    <location>
        <begin position="118"/>
        <end position="142"/>
    </location>
</feature>
<evidence type="ECO:0000256" key="6">
    <source>
        <dbReference type="SAM" id="MobiDB-lite"/>
    </source>
</evidence>
<dbReference type="Pfam" id="PF20684">
    <property type="entry name" value="Fung_rhodopsin"/>
    <property type="match status" value="1"/>
</dbReference>
<evidence type="ECO:0000256" key="2">
    <source>
        <dbReference type="ARBA" id="ARBA00022692"/>
    </source>
</evidence>
<feature type="region of interest" description="Disordered" evidence="6">
    <location>
        <begin position="1"/>
        <end position="26"/>
    </location>
</feature>
<comment type="caution">
    <text evidence="9">The sequence shown here is derived from an EMBL/GenBank/DDBJ whole genome shotgun (WGS) entry which is preliminary data.</text>
</comment>
<gene>
    <name evidence="9" type="ORF">B0T25DRAFT_496594</name>
</gene>
<reference evidence="9" key="1">
    <citation type="journal article" date="2023" name="Mol. Phylogenet. Evol.">
        <title>Genome-scale phylogeny and comparative genomics of the fungal order Sordariales.</title>
        <authorList>
            <person name="Hensen N."/>
            <person name="Bonometti L."/>
            <person name="Westerberg I."/>
            <person name="Brannstrom I.O."/>
            <person name="Guillou S."/>
            <person name="Cros-Aarteil S."/>
            <person name="Calhoun S."/>
            <person name="Haridas S."/>
            <person name="Kuo A."/>
            <person name="Mondo S."/>
            <person name="Pangilinan J."/>
            <person name="Riley R."/>
            <person name="LaButti K."/>
            <person name="Andreopoulos B."/>
            <person name="Lipzen A."/>
            <person name="Chen C."/>
            <person name="Yan M."/>
            <person name="Daum C."/>
            <person name="Ng V."/>
            <person name="Clum A."/>
            <person name="Steindorff A."/>
            <person name="Ohm R.A."/>
            <person name="Martin F."/>
            <person name="Silar P."/>
            <person name="Natvig D.O."/>
            <person name="Lalanne C."/>
            <person name="Gautier V."/>
            <person name="Ament-Velasquez S.L."/>
            <person name="Kruys A."/>
            <person name="Hutchinson M.I."/>
            <person name="Powell A.J."/>
            <person name="Barry K."/>
            <person name="Miller A.N."/>
            <person name="Grigoriev I.V."/>
            <person name="Debuchy R."/>
            <person name="Gladieux P."/>
            <person name="Hiltunen Thoren M."/>
            <person name="Johannesson H."/>
        </authorList>
    </citation>
    <scope>NUCLEOTIDE SEQUENCE</scope>
    <source>
        <strain evidence="9">CBS 955.72</strain>
    </source>
</reference>
<proteinExistence type="inferred from homology"/>
<comment type="similarity">
    <text evidence="5">Belongs to the SAT4 family.</text>
</comment>
<dbReference type="Proteomes" id="UP001275084">
    <property type="component" value="Unassembled WGS sequence"/>
</dbReference>
<accession>A0AAJ0HSZ6</accession>
<protein>
    <recommendedName>
        <fullName evidence="8">Rhodopsin domain-containing protein</fullName>
    </recommendedName>
</protein>
<evidence type="ECO:0000256" key="5">
    <source>
        <dbReference type="ARBA" id="ARBA00038359"/>
    </source>
</evidence>
<evidence type="ECO:0000259" key="8">
    <source>
        <dbReference type="Pfam" id="PF20684"/>
    </source>
</evidence>